<reference evidence="2 3" key="1">
    <citation type="submission" date="2016-10" db="EMBL/GenBank/DDBJ databases">
        <authorList>
            <person name="de Groot N.N."/>
        </authorList>
    </citation>
    <scope>NUCLEOTIDE SEQUENCE [LARGE SCALE GENOMIC DNA]</scope>
    <source>
        <strain evidence="2 3">DSM 18978</strain>
    </source>
</reference>
<keyword evidence="2" id="KW-0645">Protease</keyword>
<keyword evidence="3" id="KW-1185">Reference proteome</keyword>
<dbReference type="Pfam" id="PF13539">
    <property type="entry name" value="Peptidase_M15_4"/>
    <property type="match status" value="1"/>
</dbReference>
<name>A0A1G5FYX1_9FIRM</name>
<dbReference type="STRING" id="1120976.SAMN03080606_01543"/>
<feature type="domain" description="Peptidase M15C" evidence="1">
    <location>
        <begin position="203"/>
        <end position="269"/>
    </location>
</feature>
<dbReference type="SUPFAM" id="SSF55166">
    <property type="entry name" value="Hedgehog/DD-peptidase"/>
    <property type="match status" value="1"/>
</dbReference>
<dbReference type="AlphaFoldDB" id="A0A1G5FYX1"/>
<proteinExistence type="predicted"/>
<dbReference type="EMBL" id="FMUS01000008">
    <property type="protein sequence ID" value="SCY44307.1"/>
    <property type="molecule type" value="Genomic_DNA"/>
</dbReference>
<gene>
    <name evidence="2" type="ORF">SAMN03080606_01543</name>
</gene>
<evidence type="ECO:0000313" key="2">
    <source>
        <dbReference type="EMBL" id="SCY44307.1"/>
    </source>
</evidence>
<evidence type="ECO:0000259" key="1">
    <source>
        <dbReference type="Pfam" id="PF13539"/>
    </source>
</evidence>
<dbReference type="InterPro" id="IPR039561">
    <property type="entry name" value="Peptidase_M15C"/>
</dbReference>
<dbReference type="RefSeq" id="WP_091541891.1">
    <property type="nucleotide sequence ID" value="NZ_FMUS01000008.1"/>
</dbReference>
<dbReference type="OrthoDB" id="9799970at2"/>
<accession>A0A1G5FYX1</accession>
<keyword evidence="2" id="KW-0121">Carboxypeptidase</keyword>
<dbReference type="Proteomes" id="UP000198636">
    <property type="component" value="Unassembled WGS sequence"/>
</dbReference>
<dbReference type="Gene3D" id="3.30.1380.10">
    <property type="match status" value="1"/>
</dbReference>
<sequence length="320" mass="37561">MKKYIKILLLILISVLLVKEVYDLRKSAVKGYTISKREYIKTLKQDIFSLMMAYPEYILDIEVEDDNQVYLILKSGTRLLYNDGNEKTASEKLHNPDLQDMLEERYVLGSVDALMSKEYNPGRIRVYPLLREVYGANQGEIEKNLVGIKLSNGHHRFNDNNSAAYYLKKAMAELDQLIKDRPEFWGYIYPIGGTYNYRYISKTNMLSPHSFGITIDLAIHKDDYWQWTTRKEGEKRLLSYPIEIVDIMESNYFIWGGKWGYFDILHFEYRPEIIIKSLYFPDGGKDLWYEGLPVEDAAVNRIILLIEERLQYYLSDGVDS</sequence>
<organism evidence="2 3">
    <name type="scientific">Alkaliphilus peptidifermentans DSM 18978</name>
    <dbReference type="NCBI Taxonomy" id="1120976"/>
    <lineage>
        <taxon>Bacteria</taxon>
        <taxon>Bacillati</taxon>
        <taxon>Bacillota</taxon>
        <taxon>Clostridia</taxon>
        <taxon>Peptostreptococcales</taxon>
        <taxon>Natronincolaceae</taxon>
        <taxon>Alkaliphilus</taxon>
    </lineage>
</organism>
<keyword evidence="2" id="KW-0378">Hydrolase</keyword>
<protein>
    <submittedName>
        <fullName evidence="2">D-alanyl-D-alanine carboxypeptidase</fullName>
    </submittedName>
</protein>
<dbReference type="GO" id="GO:0004180">
    <property type="term" value="F:carboxypeptidase activity"/>
    <property type="evidence" value="ECO:0007669"/>
    <property type="project" value="UniProtKB-KW"/>
</dbReference>
<dbReference type="InterPro" id="IPR009045">
    <property type="entry name" value="Zn_M74/Hedgehog-like"/>
</dbReference>
<evidence type="ECO:0000313" key="3">
    <source>
        <dbReference type="Proteomes" id="UP000198636"/>
    </source>
</evidence>